<dbReference type="SMART" id="SM00320">
    <property type="entry name" value="WD40"/>
    <property type="match status" value="5"/>
</dbReference>
<dbReference type="InterPro" id="IPR011044">
    <property type="entry name" value="Quino_amine_DH_bsu"/>
</dbReference>
<keyword evidence="2" id="KW-0677">Repeat</keyword>
<name>A0A5B9MM45_9BACT</name>
<dbReference type="InterPro" id="IPR050505">
    <property type="entry name" value="WDR55/POC1"/>
</dbReference>
<dbReference type="RefSeq" id="WP_233903009.1">
    <property type="nucleotide sequence ID" value="NZ_CP036264.1"/>
</dbReference>
<protein>
    <recommendedName>
        <fullName evidence="5">WD domain, G-beta repeat</fullName>
    </recommendedName>
</protein>
<dbReference type="InterPro" id="IPR015943">
    <property type="entry name" value="WD40/YVTN_repeat-like_dom_sf"/>
</dbReference>
<dbReference type="PANTHER" id="PTHR44019">
    <property type="entry name" value="WD REPEAT-CONTAINING PROTEIN 55"/>
    <property type="match status" value="1"/>
</dbReference>
<evidence type="ECO:0008006" key="5">
    <source>
        <dbReference type="Google" id="ProtNLM"/>
    </source>
</evidence>
<dbReference type="Gene3D" id="2.130.10.10">
    <property type="entry name" value="YVTN repeat-like/Quinoprotein amine dehydrogenase"/>
    <property type="match status" value="2"/>
</dbReference>
<dbReference type="AlphaFoldDB" id="A0A5B9MM45"/>
<keyword evidence="1" id="KW-0853">WD repeat</keyword>
<dbReference type="InterPro" id="IPR001680">
    <property type="entry name" value="WD40_rpt"/>
</dbReference>
<reference evidence="3 4" key="1">
    <citation type="submission" date="2019-02" db="EMBL/GenBank/DDBJ databases">
        <title>Planctomycetal bacteria perform biofilm scaping via a novel small molecule.</title>
        <authorList>
            <person name="Jeske O."/>
            <person name="Boedeker C."/>
            <person name="Wiegand S."/>
            <person name="Breitling P."/>
            <person name="Kallscheuer N."/>
            <person name="Jogler M."/>
            <person name="Rohde M."/>
            <person name="Petersen J."/>
            <person name="Medema M.H."/>
            <person name="Surup F."/>
            <person name="Jogler C."/>
        </authorList>
    </citation>
    <scope>NUCLEOTIDE SEQUENCE [LARGE SCALE GENOMIC DNA]</scope>
    <source>
        <strain evidence="3 4">Mal15</strain>
    </source>
</reference>
<evidence type="ECO:0000256" key="2">
    <source>
        <dbReference type="ARBA" id="ARBA00022737"/>
    </source>
</evidence>
<dbReference type="EMBL" id="CP036264">
    <property type="protein sequence ID" value="QEG01091.1"/>
    <property type="molecule type" value="Genomic_DNA"/>
</dbReference>
<keyword evidence="4" id="KW-1185">Reference proteome</keyword>
<evidence type="ECO:0000256" key="1">
    <source>
        <dbReference type="ARBA" id="ARBA00022574"/>
    </source>
</evidence>
<gene>
    <name evidence="3" type="ORF">Mal15_51670</name>
</gene>
<accession>A0A5B9MM45</accession>
<evidence type="ECO:0000313" key="4">
    <source>
        <dbReference type="Proteomes" id="UP000321353"/>
    </source>
</evidence>
<dbReference type="SUPFAM" id="SSF50969">
    <property type="entry name" value="YVTN repeat-like/Quinoprotein amine dehydrogenase"/>
    <property type="match status" value="1"/>
</dbReference>
<proteinExistence type="predicted"/>
<dbReference type="PANTHER" id="PTHR44019:SF8">
    <property type="entry name" value="POC1 CENTRIOLAR PROTEIN HOMOLOG"/>
    <property type="match status" value="1"/>
</dbReference>
<organism evidence="3 4">
    <name type="scientific">Stieleria maiorica</name>
    <dbReference type="NCBI Taxonomy" id="2795974"/>
    <lineage>
        <taxon>Bacteria</taxon>
        <taxon>Pseudomonadati</taxon>
        <taxon>Planctomycetota</taxon>
        <taxon>Planctomycetia</taxon>
        <taxon>Pirellulales</taxon>
        <taxon>Pirellulaceae</taxon>
        <taxon>Stieleria</taxon>
    </lineage>
</organism>
<dbReference type="KEGG" id="smam:Mal15_51670"/>
<sequence length="392" mass="43591">MRSPRHWKVWKQVADFIALWGLLLGGVFLLAGAEAVVIWSSGFRYEPDTQTRSVWFEDLSFQRSKRMAAAVVCLRQNALAEGVKSDVVLMDFVTRRTISLDASHLNPIAVALSPDASTVAVVGADATVRLITDVTPMSTARLMAEIETIDGAHVHHPIRLRFSPDGEKLAAISEHSVWVWSLSENRLLHEHRRRGNAKRSVQKVLAFTRDSQCIIAADSDGGISIRDLHSGKVLKRDLTDHHSLFDADLFQEDRLLAVASNGTPHEVSVYTFPVDQGKRAADESGGEARLWTQRVSDPVVALGGQGSWVATSVYRNDGHQILIRDIRTGRERCMFAGHESPIVGFASSGQTLYSWDSCGSICEWDIATKQRTYSFSMLQWVLDSLDPDRIRD</sequence>
<dbReference type="Proteomes" id="UP000321353">
    <property type="component" value="Chromosome"/>
</dbReference>
<evidence type="ECO:0000313" key="3">
    <source>
        <dbReference type="EMBL" id="QEG01091.1"/>
    </source>
</evidence>